<organism evidence="4 5">
    <name type="scientific">Balaenoptera acutorostrata</name>
    <name type="common">Common minke whale</name>
    <name type="synonym">Balaena rostrata</name>
    <dbReference type="NCBI Taxonomy" id="9767"/>
    <lineage>
        <taxon>Eukaryota</taxon>
        <taxon>Metazoa</taxon>
        <taxon>Chordata</taxon>
        <taxon>Craniata</taxon>
        <taxon>Vertebrata</taxon>
        <taxon>Euteleostomi</taxon>
        <taxon>Mammalia</taxon>
        <taxon>Eutheria</taxon>
        <taxon>Laurasiatheria</taxon>
        <taxon>Artiodactyla</taxon>
        <taxon>Whippomorpha</taxon>
        <taxon>Cetacea</taxon>
        <taxon>Mysticeti</taxon>
        <taxon>Balaenopteridae</taxon>
        <taxon>Balaenoptera</taxon>
    </lineage>
</organism>
<feature type="region of interest" description="Disordered" evidence="2">
    <location>
        <begin position="873"/>
        <end position="946"/>
    </location>
</feature>
<feature type="compositionally biased region" description="Basic and acidic residues" evidence="2">
    <location>
        <begin position="1233"/>
        <end position="1245"/>
    </location>
</feature>
<evidence type="ECO:0000259" key="3">
    <source>
        <dbReference type="Pfam" id="PF15386"/>
    </source>
</evidence>
<dbReference type="PANTHER" id="PTHR14522">
    <property type="entry name" value="EMO2-RELATED"/>
    <property type="match status" value="1"/>
</dbReference>
<feature type="region of interest" description="Disordered" evidence="2">
    <location>
        <begin position="264"/>
        <end position="329"/>
    </location>
</feature>
<feature type="compositionally biased region" description="Polar residues" evidence="2">
    <location>
        <begin position="52"/>
        <end position="61"/>
    </location>
</feature>
<feature type="compositionally biased region" description="Basic and acidic residues" evidence="2">
    <location>
        <begin position="1202"/>
        <end position="1212"/>
    </location>
</feature>
<feature type="compositionally biased region" description="Basic and acidic residues" evidence="2">
    <location>
        <begin position="893"/>
        <end position="904"/>
    </location>
</feature>
<feature type="domain" description="Tantalus-like" evidence="3">
    <location>
        <begin position="1928"/>
        <end position="1985"/>
    </location>
</feature>
<evidence type="ECO:0000313" key="4">
    <source>
        <dbReference type="Proteomes" id="UP001652580"/>
    </source>
</evidence>
<accession>A0A452C923</accession>
<evidence type="ECO:0000256" key="2">
    <source>
        <dbReference type="SAM" id="MobiDB-lite"/>
    </source>
</evidence>
<feature type="region of interest" description="Disordered" evidence="2">
    <location>
        <begin position="1390"/>
        <end position="1416"/>
    </location>
</feature>
<feature type="compositionally biased region" description="Polar residues" evidence="2">
    <location>
        <begin position="639"/>
        <end position="651"/>
    </location>
</feature>
<dbReference type="InterPro" id="IPR028149">
    <property type="entry name" value="Tantalus-like"/>
</dbReference>
<feature type="compositionally biased region" description="Basic and acidic residues" evidence="2">
    <location>
        <begin position="1297"/>
        <end position="1314"/>
    </location>
</feature>
<name>A0A452C923_BALAC</name>
<feature type="compositionally biased region" description="Basic and acidic residues" evidence="2">
    <location>
        <begin position="308"/>
        <end position="319"/>
    </location>
</feature>
<feature type="compositionally biased region" description="Basic and acidic residues" evidence="2">
    <location>
        <begin position="74"/>
        <end position="87"/>
    </location>
</feature>
<feature type="compositionally biased region" description="Basic and acidic residues" evidence="2">
    <location>
        <begin position="1174"/>
        <end position="1186"/>
    </location>
</feature>
<dbReference type="Pfam" id="PF15386">
    <property type="entry name" value="Tantalus"/>
    <property type="match status" value="1"/>
</dbReference>
<dbReference type="GeneID" id="103009569"/>
<protein>
    <submittedName>
        <fullName evidence="5">Protein PRR14L isoform X4</fullName>
    </submittedName>
</protein>
<sequence>MLSSGVETQPVPLDSSMSAEVQELYSELPVSVSKELHADPEPSAIPDVKPGASSSRISQSRAVPLELQRTPVESCREETPETLDHGGEPGWCGLVDPTAEGSVASGILDREVKAKSMEQKVFRDGGDQAEIVRDPCEGAKEDTRQYSTAAEEKLCPSQEDLMQASKEHLCTDLREDGLRNKEGNVQITAETLLKSTEEVQGKSAISKVGNGKEELCTLNLVCEADDNRQQVPGHHSERHSSAHGSPKAMRKVVIVEPLEENSEVSHFTSCLSGPEFRTTSSKKCGFDGDSLPKGSAKKTDNSCFDGDDQSKNLASREENEQPLNPRSEREELFLVNARQAEEDASGHYSGKKEALDFSKENIHDHYCPQGSIHTDCSSSLMPNSFTEATEIMFKKNDLKITLDIQDNLANHEDHRGTFANISHPGTPSEENHFSSSVQIEEPEQTTTIEPSMLSEKIYSKDSNSLVSTQRNLEDSTQLNEASHDGFLIERKSPVSLTPEDQISSISEVLKPKKDIAPLLPALEFDDRPESEIDVQNSQDDGPHLDKQSAAWEVNELPYANELLVNKIGSECVLNQVSLNSQNHAKLPTDKEMPVAASEGSQWSQHPLSEDGADVTAGAQTVPVKTKMKDISPPGDKTCGASSNNPTLNSKSESLERKTETADSGAEGLHSRLLSNQKEDAGLPQEVSAVEYQSIQSRDLSSCPCVRKNVPEESACSAHAALEPSETILGVENCLITKYENAFQHSDHRPQGREASVESCIHKVSCTLAESEPGGGETEGSLPGGKIRNEMTAGMLNSEAPNRTIHTTCHIHPSEEGLEEKEQDTPKETVFCKHNICDCAAQELDQPANIPSPEKLLDQFPTVTFSGIKNMNQAAETPEQKADEALSCQSNPNRSDECRSEDNPAKETLGSDQREMVAEPNGEVSHSLKDLPVGSGHNSSSSGGSLKKGAFERISGCEEPIDGMADMISTGCSDKGTEGVVDIRASSTLDGRARQDGPVLQETSRSVLSQRGEPIAAFMGRIDQDSDSQDATSSTADFLEIKKSYEEKVCRLLKDCEMEVCPDSCAPETGSVADHKPNVRVLDRINVSLNYIHLEQQAKEASLRETQEMIEGSRLEINSEHDKGNAIGISSEELTSSGRQEENSVPPGSLKPTEITPLHPLSQEKSETIMNSEETDPKNLFKPKDGEMPCENVKDCMVLPEMKGRAPRDKSNPSKESSTALIAESLPLTMETETEVKREETAEHQRGPRGQFPAVEESEEMTVREGVHGDNMSRVSQTHLKPPRMPRDAEDQQSQKALDYKEEEQMHQKEAHAALERCTSSNMLSDEVQSKSQPKDRKAEPTVVKEITLAKPATGDTAAGFQKLKDPKEESLCFPSKKDIESCAGPCLHDAPRKAQDPSSAGRDELHGAFGNTSHQKGVLPLKKQPHRMCKKVSCQELVNTGRKISKIRSSAFLKSSSETIPTDAHRFLSSHAVSAPTQPEPETAPARSLVSHVPKQKATPGQPSGSLNVRKPTKESALLSKLSILASRLAPATKTQKLRYRRCSSDLLPVAKSYKRLRYKRLLDGFSYSTTQLNPWLARSNWDRRPNSKPLTLYSLEAIKMSFIDLSDKMPSLLFGSEVFPVSFHVKSGSECGTESPRTFPEHCAPARLALGEARRCPSSPPKWTFSFFLAHDCPGVATFREDPGLYCQAGAQPPLQPPVPLQDHGATAIVQTRAGCSVLGLHTLLALCSPGCYRIWTKKRSCSSHMPTMQRLFLTQFTQGLKGLRSPTSIADKVFCSLPYSVGRVLSIWSQHGPSACPFEISALHSSHSKRQPRLGTMSSHTALPFVPLPGLEAAYSTSGSHVRLEPPFPALVPKSRLVTDSAVSKLLLSASEFPVPGFDELDGVTAPCPRPQSSPPEQKETEPEKRPKKVSQIRIRKTIPKPDPNLTPMGLPRPKRLKKKEFSLEEIYTNKNYKSPPANRCLETIFEEPKERNGTLISISQQKRKRVLEFQDFTVPRKRRARETDGTGDLLCQGRGGAGAVVRLLRSDSGGGVSTLDFPGLLGRGCLILPYRPNHSKCRLWIFTYFKVQPF</sequence>
<feature type="region of interest" description="Disordered" evidence="2">
    <location>
        <begin position="1882"/>
        <end position="1914"/>
    </location>
</feature>
<evidence type="ECO:0000313" key="5">
    <source>
        <dbReference type="RefSeq" id="XP_028019424.2"/>
    </source>
</evidence>
<feature type="region of interest" description="Disordered" evidence="2">
    <location>
        <begin position="987"/>
        <end position="1006"/>
    </location>
</feature>
<feature type="region of interest" description="Disordered" evidence="2">
    <location>
        <begin position="624"/>
        <end position="668"/>
    </location>
</feature>
<dbReference type="RefSeq" id="XP_028019424.2">
    <property type="nucleotide sequence ID" value="XM_028163623.2"/>
</dbReference>
<feature type="compositionally biased region" description="Low complexity" evidence="2">
    <location>
        <begin position="1475"/>
        <end position="1486"/>
    </location>
</feature>
<gene>
    <name evidence="5" type="primary">PRR14L</name>
</gene>
<feature type="compositionally biased region" description="Basic and acidic residues" evidence="2">
    <location>
        <begin position="1390"/>
        <end position="1406"/>
    </location>
</feature>
<reference evidence="5" key="1">
    <citation type="submission" date="2025-08" db="UniProtKB">
        <authorList>
            <consortium name="RefSeq"/>
        </authorList>
    </citation>
    <scope>IDENTIFICATION</scope>
</reference>
<feature type="region of interest" description="Disordered" evidence="2">
    <location>
        <begin position="1202"/>
        <end position="1367"/>
    </location>
</feature>
<feature type="region of interest" description="Disordered" evidence="2">
    <location>
        <begin position="1471"/>
        <end position="1511"/>
    </location>
</feature>
<keyword evidence="4" id="KW-1185">Reference proteome</keyword>
<feature type="region of interest" description="Disordered" evidence="2">
    <location>
        <begin position="34"/>
        <end position="90"/>
    </location>
</feature>
<keyword evidence="1" id="KW-0597">Phosphoprotein</keyword>
<evidence type="ECO:0000256" key="1">
    <source>
        <dbReference type="ARBA" id="ARBA00022553"/>
    </source>
</evidence>
<feature type="region of interest" description="Disordered" evidence="2">
    <location>
        <begin position="584"/>
        <end position="612"/>
    </location>
</feature>
<feature type="compositionally biased region" description="Polar residues" evidence="2">
    <location>
        <begin position="264"/>
        <end position="282"/>
    </location>
</feature>
<feature type="region of interest" description="Disordered" evidence="2">
    <location>
        <begin position="423"/>
        <end position="445"/>
    </location>
</feature>
<feature type="region of interest" description="Disordered" evidence="2">
    <location>
        <begin position="1129"/>
        <end position="1186"/>
    </location>
</feature>
<dbReference type="Proteomes" id="UP001652580">
    <property type="component" value="Chromosome 13"/>
</dbReference>
<dbReference type="InterPro" id="IPR026320">
    <property type="entry name" value="PRR14"/>
</dbReference>
<proteinExistence type="predicted"/>
<dbReference type="PANTHER" id="PTHR14522:SF0">
    <property type="entry name" value="PROTEIN PRR14L"/>
    <property type="match status" value="1"/>
</dbReference>
<feature type="compositionally biased region" description="Low complexity" evidence="2">
    <location>
        <begin position="933"/>
        <end position="944"/>
    </location>
</feature>
<feature type="region of interest" description="Disordered" evidence="2">
    <location>
        <begin position="228"/>
        <end position="248"/>
    </location>
</feature>